<proteinExistence type="predicted"/>
<dbReference type="Gene3D" id="3.40.50.1110">
    <property type="entry name" value="SGNH hydrolase"/>
    <property type="match status" value="1"/>
</dbReference>
<dbReference type="Proteomes" id="UP000228535">
    <property type="component" value="Unassembled WGS sequence"/>
</dbReference>
<dbReference type="RefSeq" id="WP_100338072.1">
    <property type="nucleotide sequence ID" value="NZ_PGFA01000003.1"/>
</dbReference>
<gene>
    <name evidence="1" type="ORF">CLV45_3835</name>
</gene>
<dbReference type="Pfam" id="PF00657">
    <property type="entry name" value="Lipase_GDSL"/>
    <property type="match status" value="1"/>
</dbReference>
<dbReference type="PROSITE" id="PS51257">
    <property type="entry name" value="PROKAR_LIPOPROTEIN"/>
    <property type="match status" value="1"/>
</dbReference>
<keyword evidence="1" id="KW-0378">Hydrolase</keyword>
<keyword evidence="2" id="KW-1185">Reference proteome</keyword>
<name>A0A2M9B5G7_9BACT</name>
<evidence type="ECO:0000313" key="2">
    <source>
        <dbReference type="Proteomes" id="UP000228535"/>
    </source>
</evidence>
<dbReference type="GO" id="GO:0016788">
    <property type="term" value="F:hydrolase activity, acting on ester bonds"/>
    <property type="evidence" value="ECO:0007669"/>
    <property type="project" value="InterPro"/>
</dbReference>
<dbReference type="SUPFAM" id="SSF52266">
    <property type="entry name" value="SGNH hydrolase"/>
    <property type="match status" value="2"/>
</dbReference>
<dbReference type="InterPro" id="IPR001087">
    <property type="entry name" value="GDSL"/>
</dbReference>
<reference evidence="1 2" key="1">
    <citation type="submission" date="2017-11" db="EMBL/GenBank/DDBJ databases">
        <title>Genomic Encyclopedia of Archaeal and Bacterial Type Strains, Phase II (KMG-II): From Individual Species to Whole Genera.</title>
        <authorList>
            <person name="Goeker M."/>
        </authorList>
    </citation>
    <scope>NUCLEOTIDE SEQUENCE [LARGE SCALE GENOMIC DNA]</scope>
    <source>
        <strain evidence="1 2">DSM 11115</strain>
    </source>
</reference>
<sequence>MNTTLFRKLVPVALLGLGFTTACQPDIEDQYPVSKGSADFTRYISVGNSLTAGYSDGGLYLEGQLSSYPNLLAGQFKQAGGGDFNQPLFTEAQSNGSGYLRLVGIVNGSPVTASVTSNLAVRSASPLLYTRYDGPVNNLGVPGIRLADIQTPGYGSTQGNPYFERITPTASATQTYFQRVKAEAATATFFTNWLGNNDVLGYATTGGASTAAASTITNTDTFRLKYNRIVNVLTANGAKGVLATIPDVTTIPFFTTVGPSFKATLQSKQVPGLIVMSGSAAGGAPGYTNRKPITTADIKDAAGTGRQLFTLTAAPFLPLVGTPTGRPWRYIYGQSGQPAIGFPLFLAAYGIDTTKVFGVTNENPIPSAFILDDSEQNAIRTALTSFNTTIRNKAAEKGLALFDANTFFTVVSGGGIVTNNINNTSAYITGNLFSLDGVHPTPRGYAIVANEMIKAINATYGASVPFVNAGNYRGVRFPQ</sequence>
<dbReference type="EMBL" id="PGFA01000003">
    <property type="protein sequence ID" value="PJJ53177.1"/>
    <property type="molecule type" value="Genomic_DNA"/>
</dbReference>
<dbReference type="InterPro" id="IPR036514">
    <property type="entry name" value="SGNH_hydro_sf"/>
</dbReference>
<dbReference type="AlphaFoldDB" id="A0A2M9B5G7"/>
<protein>
    <submittedName>
        <fullName evidence="1">GDSL-like lipase/acylhydrolase family protein</fullName>
    </submittedName>
</protein>
<accession>A0A2M9B5G7</accession>
<dbReference type="OrthoDB" id="9764164at2"/>
<comment type="caution">
    <text evidence="1">The sequence shown here is derived from an EMBL/GenBank/DDBJ whole genome shotgun (WGS) entry which is preliminary data.</text>
</comment>
<organism evidence="1 2">
    <name type="scientific">Hymenobacter chitinivorans DSM 11115</name>
    <dbReference type="NCBI Taxonomy" id="1121954"/>
    <lineage>
        <taxon>Bacteria</taxon>
        <taxon>Pseudomonadati</taxon>
        <taxon>Bacteroidota</taxon>
        <taxon>Cytophagia</taxon>
        <taxon>Cytophagales</taxon>
        <taxon>Hymenobacteraceae</taxon>
        <taxon>Hymenobacter</taxon>
    </lineage>
</organism>
<evidence type="ECO:0000313" key="1">
    <source>
        <dbReference type="EMBL" id="PJJ53177.1"/>
    </source>
</evidence>